<evidence type="ECO:0000313" key="2">
    <source>
        <dbReference type="EMBL" id="KAK7498574.1"/>
    </source>
</evidence>
<reference evidence="2 3" key="1">
    <citation type="journal article" date="2023" name="Sci. Data">
        <title>Genome assembly of the Korean intertidal mud-creeper Batillaria attramentaria.</title>
        <authorList>
            <person name="Patra A.K."/>
            <person name="Ho P.T."/>
            <person name="Jun S."/>
            <person name="Lee S.J."/>
            <person name="Kim Y."/>
            <person name="Won Y.J."/>
        </authorList>
    </citation>
    <scope>NUCLEOTIDE SEQUENCE [LARGE SCALE GENOMIC DNA]</scope>
    <source>
        <strain evidence="2">Wonlab-2016</strain>
    </source>
</reference>
<dbReference type="EMBL" id="JACVVK020000050">
    <property type="protein sequence ID" value="KAK7498574.1"/>
    <property type="molecule type" value="Genomic_DNA"/>
</dbReference>
<dbReference type="Proteomes" id="UP001519460">
    <property type="component" value="Unassembled WGS sequence"/>
</dbReference>
<proteinExistence type="predicted"/>
<dbReference type="AlphaFoldDB" id="A0ABD0LGG0"/>
<organism evidence="2 3">
    <name type="scientific">Batillaria attramentaria</name>
    <dbReference type="NCBI Taxonomy" id="370345"/>
    <lineage>
        <taxon>Eukaryota</taxon>
        <taxon>Metazoa</taxon>
        <taxon>Spiralia</taxon>
        <taxon>Lophotrochozoa</taxon>
        <taxon>Mollusca</taxon>
        <taxon>Gastropoda</taxon>
        <taxon>Caenogastropoda</taxon>
        <taxon>Sorbeoconcha</taxon>
        <taxon>Cerithioidea</taxon>
        <taxon>Batillariidae</taxon>
        <taxon>Batillaria</taxon>
    </lineage>
</organism>
<evidence type="ECO:0000256" key="1">
    <source>
        <dbReference type="SAM" id="MobiDB-lite"/>
    </source>
</evidence>
<name>A0ABD0LGG0_9CAEN</name>
<keyword evidence="3" id="KW-1185">Reference proteome</keyword>
<gene>
    <name evidence="2" type="ORF">BaRGS_00010234</name>
</gene>
<feature type="region of interest" description="Disordered" evidence="1">
    <location>
        <begin position="1"/>
        <end position="48"/>
    </location>
</feature>
<accession>A0ABD0LGG0</accession>
<comment type="caution">
    <text evidence="2">The sequence shown here is derived from an EMBL/GenBank/DDBJ whole genome shotgun (WGS) entry which is preliminary data.</text>
</comment>
<evidence type="ECO:0000313" key="3">
    <source>
        <dbReference type="Proteomes" id="UP001519460"/>
    </source>
</evidence>
<feature type="compositionally biased region" description="Basic and acidic residues" evidence="1">
    <location>
        <begin position="1"/>
        <end position="10"/>
    </location>
</feature>
<sequence length="125" mass="13904">MGVWWREESNKNTINATNNTRPSGNTSSSSHFHAAKESLQPASTTPVSCGDGNIFPRIMRNHAITRKSENVQVLGQLAADILLKNWFGAEVSRHKELLARSKEVRDHDISLSCSLNCCRGKFHIS</sequence>
<feature type="compositionally biased region" description="Polar residues" evidence="1">
    <location>
        <begin position="11"/>
        <end position="31"/>
    </location>
</feature>
<protein>
    <submittedName>
        <fullName evidence="2">Uncharacterized protein</fullName>
    </submittedName>
</protein>